<keyword evidence="3" id="KW-1185">Reference proteome</keyword>
<evidence type="ECO:0000256" key="1">
    <source>
        <dbReference type="SAM" id="MobiDB-lite"/>
    </source>
</evidence>
<dbReference type="AlphaFoldDB" id="A0A3S5BW77"/>
<gene>
    <name evidence="2" type="ORF">PXEA_LOCUS14729</name>
</gene>
<protein>
    <submittedName>
        <fullName evidence="2">Uncharacterized protein</fullName>
    </submittedName>
</protein>
<evidence type="ECO:0000313" key="3">
    <source>
        <dbReference type="Proteomes" id="UP000784294"/>
    </source>
</evidence>
<organism evidence="2 3">
    <name type="scientific">Protopolystoma xenopodis</name>
    <dbReference type="NCBI Taxonomy" id="117903"/>
    <lineage>
        <taxon>Eukaryota</taxon>
        <taxon>Metazoa</taxon>
        <taxon>Spiralia</taxon>
        <taxon>Lophotrochozoa</taxon>
        <taxon>Platyhelminthes</taxon>
        <taxon>Monogenea</taxon>
        <taxon>Polyopisthocotylea</taxon>
        <taxon>Polystomatidea</taxon>
        <taxon>Polystomatidae</taxon>
        <taxon>Protopolystoma</taxon>
    </lineage>
</organism>
<dbReference type="Proteomes" id="UP000784294">
    <property type="component" value="Unassembled WGS sequence"/>
</dbReference>
<feature type="compositionally biased region" description="Basic residues" evidence="1">
    <location>
        <begin position="102"/>
        <end position="116"/>
    </location>
</feature>
<feature type="region of interest" description="Disordered" evidence="1">
    <location>
        <begin position="13"/>
        <end position="34"/>
    </location>
</feature>
<reference evidence="2" key="1">
    <citation type="submission" date="2018-11" db="EMBL/GenBank/DDBJ databases">
        <authorList>
            <consortium name="Pathogen Informatics"/>
        </authorList>
    </citation>
    <scope>NUCLEOTIDE SEQUENCE</scope>
</reference>
<proteinExistence type="predicted"/>
<sequence>MVTLLEGLEPLGVSTTNEANGRSRRASLSTSGENWPNGIAVGSRWWERMCQNDLVTVFGEVVLGFRVCRRESDTSTLQERLIGRDEMTYHEVETFSSDRSRRQGSTRVHRNANVKK</sequence>
<comment type="caution">
    <text evidence="2">The sequence shown here is derived from an EMBL/GenBank/DDBJ whole genome shotgun (WGS) entry which is preliminary data.</text>
</comment>
<name>A0A3S5BW77_9PLAT</name>
<feature type="region of interest" description="Disordered" evidence="1">
    <location>
        <begin position="93"/>
        <end position="116"/>
    </location>
</feature>
<accession>A0A3S5BW77</accession>
<evidence type="ECO:0000313" key="2">
    <source>
        <dbReference type="EMBL" id="VEL21289.1"/>
    </source>
</evidence>
<dbReference type="EMBL" id="CAAALY010050539">
    <property type="protein sequence ID" value="VEL21289.1"/>
    <property type="molecule type" value="Genomic_DNA"/>
</dbReference>